<comment type="caution">
    <text evidence="1">The sequence shown here is derived from an EMBL/GenBank/DDBJ whole genome shotgun (WGS) entry which is preliminary data.</text>
</comment>
<accession>A0A8S9SF48</accession>
<reference evidence="1" key="1">
    <citation type="submission" date="2019-12" db="EMBL/GenBank/DDBJ databases">
        <title>Genome sequencing and annotation of Brassica cretica.</title>
        <authorList>
            <person name="Studholme D.J."/>
            <person name="Sarris P."/>
        </authorList>
    </citation>
    <scope>NUCLEOTIDE SEQUENCE</scope>
    <source>
        <strain evidence="1">PFS-109/04</strain>
        <tissue evidence="1">Leaf</tissue>
    </source>
</reference>
<evidence type="ECO:0000313" key="2">
    <source>
        <dbReference type="Proteomes" id="UP000712600"/>
    </source>
</evidence>
<organism evidence="1 2">
    <name type="scientific">Brassica cretica</name>
    <name type="common">Mustard</name>
    <dbReference type="NCBI Taxonomy" id="69181"/>
    <lineage>
        <taxon>Eukaryota</taxon>
        <taxon>Viridiplantae</taxon>
        <taxon>Streptophyta</taxon>
        <taxon>Embryophyta</taxon>
        <taxon>Tracheophyta</taxon>
        <taxon>Spermatophyta</taxon>
        <taxon>Magnoliopsida</taxon>
        <taxon>eudicotyledons</taxon>
        <taxon>Gunneridae</taxon>
        <taxon>Pentapetalae</taxon>
        <taxon>rosids</taxon>
        <taxon>malvids</taxon>
        <taxon>Brassicales</taxon>
        <taxon>Brassicaceae</taxon>
        <taxon>Brassiceae</taxon>
        <taxon>Brassica</taxon>
    </lineage>
</organism>
<name>A0A8S9SF48_BRACR</name>
<sequence>MEVPEKLRNRNSVAFVSTPFAFKIPTRCNGFATLRVSYVTVFLSMHRGRTYLLEKMKIVRRDFVRDGPGSVKV</sequence>
<gene>
    <name evidence="1" type="ORF">F2Q69_00034223</name>
</gene>
<proteinExistence type="predicted"/>
<dbReference type="AlphaFoldDB" id="A0A8S9SF48"/>
<dbReference type="EMBL" id="QGKX02000004">
    <property type="protein sequence ID" value="KAF3599247.1"/>
    <property type="molecule type" value="Genomic_DNA"/>
</dbReference>
<evidence type="ECO:0000313" key="1">
    <source>
        <dbReference type="EMBL" id="KAF3599247.1"/>
    </source>
</evidence>
<protein>
    <submittedName>
        <fullName evidence="1">Uncharacterized protein</fullName>
    </submittedName>
</protein>
<dbReference type="Proteomes" id="UP000712600">
    <property type="component" value="Unassembled WGS sequence"/>
</dbReference>